<keyword evidence="2" id="KW-1185">Reference proteome</keyword>
<evidence type="ECO:0000313" key="2">
    <source>
        <dbReference type="Proteomes" id="UP000281406"/>
    </source>
</evidence>
<evidence type="ECO:0000313" key="1">
    <source>
        <dbReference type="EMBL" id="ROL42257.1"/>
    </source>
</evidence>
<reference evidence="1 2" key="1">
    <citation type="submission" date="2018-10" db="EMBL/GenBank/DDBJ databases">
        <title>Genome assembly for a Yunnan-Guizhou Plateau 3E fish, Anabarilius grahami (Regan), and its evolutionary and genetic applications.</title>
        <authorList>
            <person name="Jiang W."/>
        </authorList>
    </citation>
    <scope>NUCLEOTIDE SEQUENCE [LARGE SCALE GENOMIC DNA]</scope>
    <source>
        <strain evidence="1">AG-KIZ</strain>
        <tissue evidence="1">Muscle</tissue>
    </source>
</reference>
<dbReference type="EMBL" id="RJVU01049890">
    <property type="protein sequence ID" value="ROL42257.1"/>
    <property type="molecule type" value="Genomic_DNA"/>
</dbReference>
<name>A0A3N0Y7X9_ANAGA</name>
<protein>
    <submittedName>
        <fullName evidence="1">Uncharacterized protein</fullName>
    </submittedName>
</protein>
<sequence length="124" mass="14353">MNDMTGFREMLRVTVEEFYELLAMVEPLITRTDTVMRRSISAKERLSVTLRFLATDAYLPPGYTDWEDENHQLHNGAWRQEITLQSVNMGGGKNPTIAAKEQRDHLKEYFVSPAGCVPWQDQYV</sequence>
<gene>
    <name evidence="1" type="ORF">DPX16_18179</name>
</gene>
<organism evidence="1 2">
    <name type="scientific">Anabarilius grahami</name>
    <name type="common">Kanglang fish</name>
    <name type="synonym">Barilius grahami</name>
    <dbReference type="NCBI Taxonomy" id="495550"/>
    <lineage>
        <taxon>Eukaryota</taxon>
        <taxon>Metazoa</taxon>
        <taxon>Chordata</taxon>
        <taxon>Craniata</taxon>
        <taxon>Vertebrata</taxon>
        <taxon>Euteleostomi</taxon>
        <taxon>Actinopterygii</taxon>
        <taxon>Neopterygii</taxon>
        <taxon>Teleostei</taxon>
        <taxon>Ostariophysi</taxon>
        <taxon>Cypriniformes</taxon>
        <taxon>Xenocyprididae</taxon>
        <taxon>Xenocypridinae</taxon>
        <taxon>Xenocypridinae incertae sedis</taxon>
        <taxon>Anabarilius</taxon>
    </lineage>
</organism>
<dbReference type="AlphaFoldDB" id="A0A3N0Y7X9"/>
<dbReference type="OrthoDB" id="8942783at2759"/>
<proteinExistence type="predicted"/>
<comment type="caution">
    <text evidence="1">The sequence shown here is derived from an EMBL/GenBank/DDBJ whole genome shotgun (WGS) entry which is preliminary data.</text>
</comment>
<accession>A0A3N0Y7X9</accession>
<dbReference type="Proteomes" id="UP000281406">
    <property type="component" value="Unassembled WGS sequence"/>
</dbReference>